<dbReference type="GO" id="GO:0005634">
    <property type="term" value="C:nucleus"/>
    <property type="evidence" value="ECO:0007669"/>
    <property type="project" value="TreeGrafter"/>
</dbReference>
<evidence type="ECO:0000313" key="8">
    <source>
        <dbReference type="Proteomes" id="UP000256964"/>
    </source>
</evidence>
<evidence type="ECO:0000256" key="3">
    <source>
        <dbReference type="ARBA" id="ARBA00022723"/>
    </source>
</evidence>
<sequence length="440" mass="50082">MRGFGDSRNGQPSEKWLCINQVIRDSKIAILAVQETHLTNDRINDLNKLFAATLLIHGSCDPTNPTGARGVAFALNKRLINTDDVTICEEEAGRALTLTMKWTNGSTLKVLNVYAPNEMSENANFWNRRRLEQERARTRKPDIVLGDFNMVIDPNDRLPPRRDAQEAQDALMGFLRVADVLDGWRARNPTDRQYTYLQQATGSQSRIDRIYIRPTLMNKAGDWGLHGPGFRTDHRLVTVGISNAGTPHQGKGRWAFPHMLLSDKPFLKTMKDLGLSLQTSLDDLGGRTHLENPQVVFAEFKKGLQEAARARARCCVPRLDRQIEALKNDISNLSNNEELTLESRVHSLGVLQNRLTALEVRRFGSKRNAVATNDWARGETICRYWTKLNAAPNPSAIIHELGDIRSARMKWPELRWLIITDYKRTQHWIEMSNGLRRRMS</sequence>
<reference evidence="7 8" key="1">
    <citation type="journal article" date="2018" name="Biotechnol. Biofuels">
        <title>Integrative visual omics of the white-rot fungus Polyporus brumalis exposes the biotechnological potential of its oxidative enzymes for delignifying raw plant biomass.</title>
        <authorList>
            <person name="Miyauchi S."/>
            <person name="Rancon A."/>
            <person name="Drula E."/>
            <person name="Hage H."/>
            <person name="Chaduli D."/>
            <person name="Favel A."/>
            <person name="Grisel S."/>
            <person name="Henrissat B."/>
            <person name="Herpoel-Gimbert I."/>
            <person name="Ruiz-Duenas F.J."/>
            <person name="Chevret D."/>
            <person name="Hainaut M."/>
            <person name="Lin J."/>
            <person name="Wang M."/>
            <person name="Pangilinan J."/>
            <person name="Lipzen A."/>
            <person name="Lesage-Meessen L."/>
            <person name="Navarro D."/>
            <person name="Riley R."/>
            <person name="Grigoriev I.V."/>
            <person name="Zhou S."/>
            <person name="Raouche S."/>
            <person name="Rosso M.N."/>
        </authorList>
    </citation>
    <scope>NUCLEOTIDE SEQUENCE [LARGE SCALE GENOMIC DNA]</scope>
    <source>
        <strain evidence="7 8">BRFM 1820</strain>
    </source>
</reference>
<gene>
    <name evidence="7" type="ORF">OH76DRAFT_1453819</name>
</gene>
<proteinExistence type="inferred from homology"/>
<comment type="cofactor">
    <cofactor evidence="1">
        <name>Mg(2+)</name>
        <dbReference type="ChEBI" id="CHEBI:18420"/>
    </cofactor>
</comment>
<evidence type="ECO:0000313" key="7">
    <source>
        <dbReference type="EMBL" id="RDX53438.1"/>
    </source>
</evidence>
<dbReference type="Gene3D" id="3.60.10.10">
    <property type="entry name" value="Endonuclease/exonuclease/phosphatase"/>
    <property type="match status" value="1"/>
</dbReference>
<dbReference type="PANTHER" id="PTHR22748:SF26">
    <property type="entry name" value="ENDONUCLEASE_EXONUCLEASE_PHOSPHATASE DOMAIN-CONTAINING PROTEIN"/>
    <property type="match status" value="1"/>
</dbReference>
<feature type="domain" description="Endonuclease/exonuclease/phosphatase" evidence="6">
    <location>
        <begin position="20"/>
        <end position="234"/>
    </location>
</feature>
<dbReference type="OrthoDB" id="2743777at2759"/>
<keyword evidence="5" id="KW-0460">Magnesium</keyword>
<dbReference type="EMBL" id="KZ857387">
    <property type="protein sequence ID" value="RDX53438.1"/>
    <property type="molecule type" value="Genomic_DNA"/>
</dbReference>
<evidence type="ECO:0000256" key="5">
    <source>
        <dbReference type="ARBA" id="ARBA00022842"/>
    </source>
</evidence>
<dbReference type="PANTHER" id="PTHR22748">
    <property type="entry name" value="AP ENDONUCLEASE"/>
    <property type="match status" value="1"/>
</dbReference>
<organism evidence="7 8">
    <name type="scientific">Lentinus brumalis</name>
    <dbReference type="NCBI Taxonomy" id="2498619"/>
    <lineage>
        <taxon>Eukaryota</taxon>
        <taxon>Fungi</taxon>
        <taxon>Dikarya</taxon>
        <taxon>Basidiomycota</taxon>
        <taxon>Agaricomycotina</taxon>
        <taxon>Agaricomycetes</taxon>
        <taxon>Polyporales</taxon>
        <taxon>Polyporaceae</taxon>
        <taxon>Lentinus</taxon>
    </lineage>
</organism>
<dbReference type="CDD" id="cd09076">
    <property type="entry name" value="L1-EN"/>
    <property type="match status" value="1"/>
</dbReference>
<evidence type="ECO:0000256" key="4">
    <source>
        <dbReference type="ARBA" id="ARBA00022801"/>
    </source>
</evidence>
<keyword evidence="4" id="KW-0378">Hydrolase</keyword>
<evidence type="ECO:0000256" key="1">
    <source>
        <dbReference type="ARBA" id="ARBA00001946"/>
    </source>
</evidence>
<keyword evidence="8" id="KW-1185">Reference proteome</keyword>
<dbReference type="SUPFAM" id="SSF56219">
    <property type="entry name" value="DNase I-like"/>
    <property type="match status" value="1"/>
</dbReference>
<dbReference type="GO" id="GO:0006284">
    <property type="term" value="P:base-excision repair"/>
    <property type="evidence" value="ECO:0007669"/>
    <property type="project" value="TreeGrafter"/>
</dbReference>
<dbReference type="InterPro" id="IPR004808">
    <property type="entry name" value="AP_endonuc_1"/>
</dbReference>
<dbReference type="InterPro" id="IPR005135">
    <property type="entry name" value="Endo/exonuclease/phosphatase"/>
</dbReference>
<dbReference type="GO" id="GO:0008081">
    <property type="term" value="F:phosphoric diester hydrolase activity"/>
    <property type="evidence" value="ECO:0007669"/>
    <property type="project" value="TreeGrafter"/>
</dbReference>
<dbReference type="GO" id="GO:0008311">
    <property type="term" value="F:double-stranded DNA 3'-5' DNA exonuclease activity"/>
    <property type="evidence" value="ECO:0007669"/>
    <property type="project" value="TreeGrafter"/>
</dbReference>
<dbReference type="Pfam" id="PF03372">
    <property type="entry name" value="Exo_endo_phos"/>
    <property type="match status" value="1"/>
</dbReference>
<dbReference type="InterPro" id="IPR036691">
    <property type="entry name" value="Endo/exonu/phosph_ase_sf"/>
</dbReference>
<evidence type="ECO:0000256" key="2">
    <source>
        <dbReference type="ARBA" id="ARBA00007092"/>
    </source>
</evidence>
<dbReference type="AlphaFoldDB" id="A0A371DLM9"/>
<dbReference type="GO" id="GO:0046872">
    <property type="term" value="F:metal ion binding"/>
    <property type="evidence" value="ECO:0007669"/>
    <property type="project" value="UniProtKB-KW"/>
</dbReference>
<dbReference type="Proteomes" id="UP000256964">
    <property type="component" value="Unassembled WGS sequence"/>
</dbReference>
<keyword evidence="3" id="KW-0479">Metal-binding</keyword>
<accession>A0A371DLM9</accession>
<protein>
    <submittedName>
        <fullName evidence="7">DNase I-like protein</fullName>
    </submittedName>
</protein>
<dbReference type="GO" id="GO:0003906">
    <property type="term" value="F:DNA-(apurinic or apyrimidinic site) endonuclease activity"/>
    <property type="evidence" value="ECO:0007669"/>
    <property type="project" value="TreeGrafter"/>
</dbReference>
<name>A0A371DLM9_9APHY</name>
<comment type="similarity">
    <text evidence="2">Belongs to the DNA repair enzymes AP/ExoA family.</text>
</comment>
<dbReference type="STRING" id="139420.A0A371DLM9"/>
<evidence type="ECO:0000259" key="6">
    <source>
        <dbReference type="Pfam" id="PF03372"/>
    </source>
</evidence>